<feature type="domain" description="HTH araC/xylS-type" evidence="4">
    <location>
        <begin position="145"/>
        <end position="243"/>
    </location>
</feature>
<dbReference type="PROSITE" id="PS01124">
    <property type="entry name" value="HTH_ARAC_FAMILY_2"/>
    <property type="match status" value="1"/>
</dbReference>
<dbReference type="PRINTS" id="PR00032">
    <property type="entry name" value="HTHARAC"/>
</dbReference>
<name>A0ABR7U141_9BRAD</name>
<sequence>MRGSRSIVTRTGGGILDRTVAKRGTIWMSPAGLQEDLLDISDVMPNVLHIYLPDSHFSADSLGGELDNSVLASLRFENSFQDPLLAEIAYAIASELQSQTSSGRLLIETLSSSLAARLIQNYVSRLPARASSDAQYGSLDHRRLSRVLDYIEANIEGNLTLDELASIACLSRFHFARAFKLAMGQPPHRYVSAKRMERAKALLAKGDRPIVDIALALGFSSQANFSRAFQLIAGQAPGQFRRTAL</sequence>
<evidence type="ECO:0000256" key="3">
    <source>
        <dbReference type="ARBA" id="ARBA00023163"/>
    </source>
</evidence>
<dbReference type="Gene3D" id="1.10.10.60">
    <property type="entry name" value="Homeodomain-like"/>
    <property type="match status" value="2"/>
</dbReference>
<dbReference type="InterPro" id="IPR020449">
    <property type="entry name" value="Tscrpt_reg_AraC-type_HTH"/>
</dbReference>
<keyword evidence="3" id="KW-0804">Transcription</keyword>
<dbReference type="SMART" id="SM00342">
    <property type="entry name" value="HTH_ARAC"/>
    <property type="match status" value="1"/>
</dbReference>
<dbReference type="Proteomes" id="UP000639516">
    <property type="component" value="Unassembled WGS sequence"/>
</dbReference>
<dbReference type="PANTHER" id="PTHR46796:SF14">
    <property type="entry name" value="TRANSCRIPTIONAL REGULATORY PROTEIN"/>
    <property type="match status" value="1"/>
</dbReference>
<dbReference type="Pfam" id="PF12833">
    <property type="entry name" value="HTH_18"/>
    <property type="match status" value="1"/>
</dbReference>
<evidence type="ECO:0000259" key="4">
    <source>
        <dbReference type="PROSITE" id="PS01124"/>
    </source>
</evidence>
<dbReference type="PROSITE" id="PS00041">
    <property type="entry name" value="HTH_ARAC_FAMILY_1"/>
    <property type="match status" value="1"/>
</dbReference>
<reference evidence="5 6" key="1">
    <citation type="journal article" date="2020" name="Arch. Microbiol.">
        <title>Bradyrhizobium campsiandrae sp. nov., a nitrogen-fixing bacterial strain isolated from a native leguminous tree from the Amazon adapted to flooded conditions.</title>
        <authorList>
            <person name="Cabral Michel D."/>
            <person name="Martins da Costa E."/>
            <person name="Azarias Guimaraes A."/>
            <person name="Soares de Carvalho T."/>
            <person name="Santos de Castro Caputo P."/>
            <person name="Willems A."/>
            <person name="de Souza Moreira F.M."/>
        </authorList>
    </citation>
    <scope>NUCLEOTIDE SEQUENCE [LARGE SCALE GENOMIC DNA]</scope>
    <source>
        <strain evidence="6">INPA 384B</strain>
    </source>
</reference>
<dbReference type="InterPro" id="IPR018060">
    <property type="entry name" value="HTH_AraC"/>
</dbReference>
<dbReference type="InterPro" id="IPR018062">
    <property type="entry name" value="HTH_AraC-typ_CS"/>
</dbReference>
<dbReference type="PANTHER" id="PTHR46796">
    <property type="entry name" value="HTH-TYPE TRANSCRIPTIONAL ACTIVATOR RHAS-RELATED"/>
    <property type="match status" value="1"/>
</dbReference>
<evidence type="ECO:0000256" key="1">
    <source>
        <dbReference type="ARBA" id="ARBA00023015"/>
    </source>
</evidence>
<dbReference type="InterPro" id="IPR050204">
    <property type="entry name" value="AraC_XylS_family_regulators"/>
</dbReference>
<accession>A0ABR7U141</accession>
<keyword evidence="1" id="KW-0805">Transcription regulation</keyword>
<proteinExistence type="predicted"/>
<protein>
    <submittedName>
        <fullName evidence="5">Helix-turn-helix transcriptional regulator</fullName>
    </submittedName>
</protein>
<evidence type="ECO:0000313" key="6">
    <source>
        <dbReference type="Proteomes" id="UP000639516"/>
    </source>
</evidence>
<dbReference type="EMBL" id="JAATTO010000006">
    <property type="protein sequence ID" value="MBC9977734.1"/>
    <property type="molecule type" value="Genomic_DNA"/>
</dbReference>
<keyword evidence="6" id="KW-1185">Reference proteome</keyword>
<keyword evidence="2" id="KW-0238">DNA-binding</keyword>
<dbReference type="InterPro" id="IPR009057">
    <property type="entry name" value="Homeodomain-like_sf"/>
</dbReference>
<organism evidence="5 6">
    <name type="scientific">Bradyrhizobium campsiandrae</name>
    <dbReference type="NCBI Taxonomy" id="1729892"/>
    <lineage>
        <taxon>Bacteria</taxon>
        <taxon>Pseudomonadati</taxon>
        <taxon>Pseudomonadota</taxon>
        <taxon>Alphaproteobacteria</taxon>
        <taxon>Hyphomicrobiales</taxon>
        <taxon>Nitrobacteraceae</taxon>
        <taxon>Bradyrhizobium</taxon>
    </lineage>
</organism>
<evidence type="ECO:0000256" key="2">
    <source>
        <dbReference type="ARBA" id="ARBA00023125"/>
    </source>
</evidence>
<dbReference type="SUPFAM" id="SSF46689">
    <property type="entry name" value="Homeodomain-like"/>
    <property type="match status" value="2"/>
</dbReference>
<evidence type="ECO:0000313" key="5">
    <source>
        <dbReference type="EMBL" id="MBC9977734.1"/>
    </source>
</evidence>
<gene>
    <name evidence="5" type="ORF">HA482_05810</name>
</gene>
<comment type="caution">
    <text evidence="5">The sequence shown here is derived from an EMBL/GenBank/DDBJ whole genome shotgun (WGS) entry which is preliminary data.</text>
</comment>